<evidence type="ECO:0000313" key="3">
    <source>
        <dbReference type="Proteomes" id="UP000254649"/>
    </source>
</evidence>
<dbReference type="OrthoDB" id="8576717at2"/>
<sequence>MNDPLYFHRTELANSLVLNLKSGITHAWTLFAPRRMGKTQFLLNDVKPQAEKNGFHVFYFSFFDQMGDVQIAFISALQDFLSSVTNNPLKRLNRIDVMGIGLGLQDPQDQTFISVAQMINELAQKSNKPILMLLDEVQELARIKGSEQMVKSLRTGLDVNQSQVKVIFTGSSTNGLRAMFNDNKAAFFHFAYPLEFPNLEQDFIDFLANIYHQRTNNRLDSHLLYQYFERFHFSPLYLRATIQDMILNPSLSLQQAAEYRLLQVNENSENRQIWSQLSELERLILLAVLNDERSLYTKENRQVFAHKLGLENISASMIQGKVRKLKRMDLLTRNVADELQINNTHFQTWLRENVNE</sequence>
<dbReference type="Gene3D" id="3.40.50.300">
    <property type="entry name" value="P-loop containing nucleotide triphosphate hydrolases"/>
    <property type="match status" value="1"/>
</dbReference>
<dbReference type="InterPro" id="IPR027417">
    <property type="entry name" value="P-loop_NTPase"/>
</dbReference>
<protein>
    <submittedName>
        <fullName evidence="2">Predicted ATPase (AAA+ superfamily)</fullName>
    </submittedName>
</protein>
<name>A0A380TMU0_9PAST</name>
<feature type="domain" description="ATPase" evidence="1">
    <location>
        <begin position="19"/>
        <end position="174"/>
    </location>
</feature>
<keyword evidence="3" id="KW-1185">Reference proteome</keyword>
<dbReference type="Proteomes" id="UP000254649">
    <property type="component" value="Unassembled WGS sequence"/>
</dbReference>
<evidence type="ECO:0000313" key="2">
    <source>
        <dbReference type="EMBL" id="SUT88789.1"/>
    </source>
</evidence>
<evidence type="ECO:0000259" key="1">
    <source>
        <dbReference type="Pfam" id="PF01637"/>
    </source>
</evidence>
<accession>A0A380TMU0</accession>
<dbReference type="Pfam" id="PF01637">
    <property type="entry name" value="ATPase_2"/>
    <property type="match status" value="1"/>
</dbReference>
<dbReference type="PANTHER" id="PTHR34301">
    <property type="entry name" value="DNA-BINDING PROTEIN-RELATED"/>
    <property type="match status" value="1"/>
</dbReference>
<dbReference type="PANTHER" id="PTHR34301:SF8">
    <property type="entry name" value="ATPASE DOMAIN-CONTAINING PROTEIN"/>
    <property type="match status" value="1"/>
</dbReference>
<dbReference type="GO" id="GO:0005524">
    <property type="term" value="F:ATP binding"/>
    <property type="evidence" value="ECO:0007669"/>
    <property type="project" value="InterPro"/>
</dbReference>
<dbReference type="AlphaFoldDB" id="A0A380TMU0"/>
<dbReference type="EMBL" id="UFRQ01000003">
    <property type="protein sequence ID" value="SUT88789.1"/>
    <property type="molecule type" value="Genomic_DNA"/>
</dbReference>
<dbReference type="InterPro" id="IPR011579">
    <property type="entry name" value="ATPase_dom"/>
</dbReference>
<organism evidence="2 3">
    <name type="scientific">[Actinobacillus] rossii</name>
    <dbReference type="NCBI Taxonomy" id="123820"/>
    <lineage>
        <taxon>Bacteria</taxon>
        <taxon>Pseudomonadati</taxon>
        <taxon>Pseudomonadota</taxon>
        <taxon>Gammaproteobacteria</taxon>
        <taxon>Pasteurellales</taxon>
        <taxon>Pasteurellaceae</taxon>
    </lineage>
</organism>
<dbReference type="SUPFAM" id="SSF52540">
    <property type="entry name" value="P-loop containing nucleoside triphosphate hydrolases"/>
    <property type="match status" value="1"/>
</dbReference>
<gene>
    <name evidence="2" type="ORF">NCTC10801_00635</name>
</gene>
<proteinExistence type="predicted"/>
<reference evidence="2 3" key="1">
    <citation type="submission" date="2018-06" db="EMBL/GenBank/DDBJ databases">
        <authorList>
            <consortium name="Pathogen Informatics"/>
            <person name="Doyle S."/>
        </authorList>
    </citation>
    <scope>NUCLEOTIDE SEQUENCE [LARGE SCALE GENOMIC DNA]</scope>
    <source>
        <strain evidence="2 3">NCTC10801</strain>
    </source>
</reference>